<dbReference type="AlphaFoldDB" id="A0A1I8H056"/>
<dbReference type="GO" id="GO:0003735">
    <property type="term" value="F:structural constituent of ribosome"/>
    <property type="evidence" value="ECO:0007669"/>
    <property type="project" value="InterPro"/>
</dbReference>
<dbReference type="PANTHER" id="PTHR11127:SF2">
    <property type="entry name" value="LARGE RIBOSOMAL SUBUNIT PROTEIN EL14"/>
    <property type="match status" value="1"/>
</dbReference>
<sequence>MGKLDKFVQVGRVAFIANGADSGKVCAIAEIVDQNRVLIDGPCTGVRRQVCDMKRLHLTGFHLPLPHSSRTAVVRRKWLAAKLDERWTGTSWAKKLEARRLRASMTDFDRFRCARAKQIRNRIVSVAMGSLRKTSSAKLRKPNKKRHLRKA</sequence>
<dbReference type="GO" id="GO:0006412">
    <property type="term" value="P:translation"/>
    <property type="evidence" value="ECO:0007669"/>
    <property type="project" value="InterPro"/>
</dbReference>
<proteinExistence type="inferred from homology"/>
<evidence type="ECO:0000313" key="8">
    <source>
        <dbReference type="WBParaSite" id="maker-uti_cns_0003750-snap-gene-0.3-mRNA-1"/>
    </source>
</evidence>
<keyword evidence="2" id="KW-0689">Ribosomal protein</keyword>
<evidence type="ECO:0000256" key="4">
    <source>
        <dbReference type="ARBA" id="ARBA00035215"/>
    </source>
</evidence>
<dbReference type="GO" id="GO:0042273">
    <property type="term" value="P:ribosomal large subunit biogenesis"/>
    <property type="evidence" value="ECO:0007669"/>
    <property type="project" value="TreeGrafter"/>
</dbReference>
<dbReference type="InterPro" id="IPR008991">
    <property type="entry name" value="Translation_prot_SH3-like_sf"/>
</dbReference>
<dbReference type="GO" id="GO:0022625">
    <property type="term" value="C:cytosolic large ribosomal subunit"/>
    <property type="evidence" value="ECO:0007669"/>
    <property type="project" value="TreeGrafter"/>
</dbReference>
<evidence type="ECO:0000256" key="5">
    <source>
        <dbReference type="ARBA" id="ARBA00035318"/>
    </source>
</evidence>
<dbReference type="Pfam" id="PF01929">
    <property type="entry name" value="Ribosomal_L14e"/>
    <property type="match status" value="1"/>
</dbReference>
<dbReference type="Gene3D" id="6.10.250.2270">
    <property type="match status" value="1"/>
</dbReference>
<dbReference type="Gene3D" id="2.30.30.30">
    <property type="match status" value="1"/>
</dbReference>
<comment type="similarity">
    <text evidence="1">Belongs to the eukaryotic ribosomal protein eL14 family.</text>
</comment>
<dbReference type="InterPro" id="IPR014722">
    <property type="entry name" value="Rib_uL2_dom2"/>
</dbReference>
<feature type="domain" description="Large ribosomal subunit protein eL14" evidence="6">
    <location>
        <begin position="48"/>
        <end position="121"/>
    </location>
</feature>
<evidence type="ECO:0000256" key="2">
    <source>
        <dbReference type="ARBA" id="ARBA00022980"/>
    </source>
</evidence>
<name>A0A1I8H056_9PLAT</name>
<dbReference type="InterPro" id="IPR039660">
    <property type="entry name" value="Ribosomal_eL14"/>
</dbReference>
<evidence type="ECO:0000259" key="6">
    <source>
        <dbReference type="Pfam" id="PF01929"/>
    </source>
</evidence>
<dbReference type="Proteomes" id="UP000095280">
    <property type="component" value="Unplaced"/>
</dbReference>
<accession>A0A1I8H056</accession>
<dbReference type="PANTHER" id="PTHR11127">
    <property type="entry name" value="60S RIBOSOMAL PROTEIN L14"/>
    <property type="match status" value="1"/>
</dbReference>
<dbReference type="GO" id="GO:0003723">
    <property type="term" value="F:RNA binding"/>
    <property type="evidence" value="ECO:0007669"/>
    <property type="project" value="InterPro"/>
</dbReference>
<dbReference type="CDD" id="cd23702">
    <property type="entry name" value="eL14"/>
    <property type="match status" value="1"/>
</dbReference>
<protein>
    <recommendedName>
        <fullName evidence="4">Large ribosomal subunit protein eL14</fullName>
    </recommendedName>
    <alternativeName>
        <fullName evidence="5">60S ribosomal protein L14</fullName>
    </alternativeName>
</protein>
<organism evidence="7 8">
    <name type="scientific">Macrostomum lignano</name>
    <dbReference type="NCBI Taxonomy" id="282301"/>
    <lineage>
        <taxon>Eukaryota</taxon>
        <taxon>Metazoa</taxon>
        <taxon>Spiralia</taxon>
        <taxon>Lophotrochozoa</taxon>
        <taxon>Platyhelminthes</taxon>
        <taxon>Rhabditophora</taxon>
        <taxon>Macrostomorpha</taxon>
        <taxon>Macrostomida</taxon>
        <taxon>Macrostomidae</taxon>
        <taxon>Macrostomum</taxon>
    </lineage>
</organism>
<dbReference type="SUPFAM" id="SSF50104">
    <property type="entry name" value="Translation proteins SH3-like domain"/>
    <property type="match status" value="1"/>
</dbReference>
<evidence type="ECO:0000256" key="3">
    <source>
        <dbReference type="ARBA" id="ARBA00023274"/>
    </source>
</evidence>
<keyword evidence="7" id="KW-1185">Reference proteome</keyword>
<evidence type="ECO:0000313" key="7">
    <source>
        <dbReference type="Proteomes" id="UP000095280"/>
    </source>
</evidence>
<reference evidence="8" key="1">
    <citation type="submission" date="2016-11" db="UniProtKB">
        <authorList>
            <consortium name="WormBaseParasite"/>
        </authorList>
    </citation>
    <scope>IDENTIFICATION</scope>
</reference>
<evidence type="ECO:0000256" key="1">
    <source>
        <dbReference type="ARBA" id="ARBA00006592"/>
    </source>
</evidence>
<dbReference type="InterPro" id="IPR002784">
    <property type="entry name" value="Ribosomal_eL14_dom"/>
</dbReference>
<keyword evidence="3" id="KW-0687">Ribonucleoprotein</keyword>
<dbReference type="WBParaSite" id="maker-uti_cns_0003750-snap-gene-0.3-mRNA-1">
    <property type="protein sequence ID" value="maker-uti_cns_0003750-snap-gene-0.3-mRNA-1"/>
    <property type="gene ID" value="maker-uti_cns_0003750-snap-gene-0.3"/>
</dbReference>